<feature type="signal peptide" evidence="1">
    <location>
        <begin position="1"/>
        <end position="20"/>
    </location>
</feature>
<dbReference type="OrthoDB" id="8527419at2"/>
<sequence>MRLLAIFTLLLLSVSPGTLASGAWQSWPVVGEATLKWGPWVIYDSQLRTPSGQYNATMANSVALVIKYQRDIDKEDLLEATDDQWQKQGVPTAKRQQWLMVLDTIWPSVRKGDRLIFVVHANGGTFFRDNTVIGEVRDREMADAFLGIWLSPGTQYPELRKRLIGRV</sequence>
<comment type="caution">
    <text evidence="3">The sequence shown here is derived from an EMBL/GenBank/DDBJ whole genome shotgun (WGS) entry which is preliminary data.</text>
</comment>
<feature type="domain" description="Chalcone isomerase" evidence="2">
    <location>
        <begin position="58"/>
        <end position="165"/>
    </location>
</feature>
<feature type="chain" id="PRO_5002495863" evidence="1">
    <location>
        <begin position="21"/>
        <end position="167"/>
    </location>
</feature>
<protein>
    <submittedName>
        <fullName evidence="3">Periplasmic protein</fullName>
    </submittedName>
</protein>
<evidence type="ECO:0000256" key="1">
    <source>
        <dbReference type="SAM" id="SignalP"/>
    </source>
</evidence>
<keyword evidence="4" id="KW-1185">Reference proteome</keyword>
<evidence type="ECO:0000259" key="2">
    <source>
        <dbReference type="Pfam" id="PF16036"/>
    </source>
</evidence>
<dbReference type="EMBL" id="JWYV01000009">
    <property type="protein sequence ID" value="KKC99610.1"/>
    <property type="molecule type" value="Genomic_DNA"/>
</dbReference>
<proteinExistence type="predicted"/>
<gene>
    <name evidence="3" type="ORF">KY46_11815</name>
</gene>
<dbReference type="RefSeq" id="WP_046220842.1">
    <property type="nucleotide sequence ID" value="NZ_JWYV01000009.1"/>
</dbReference>
<dbReference type="Pfam" id="PF16036">
    <property type="entry name" value="Chalcone_3"/>
    <property type="match status" value="1"/>
</dbReference>
<dbReference type="Proteomes" id="UP000033633">
    <property type="component" value="Unassembled WGS sequence"/>
</dbReference>
<dbReference type="PATRIC" id="fig|265726.11.peg.4532"/>
<accession>A0A0F5VBS3</accession>
<reference evidence="3 4" key="1">
    <citation type="submission" date="2014-12" db="EMBL/GenBank/DDBJ databases">
        <title>Mercury Reductase activity and rhizosphere competence traits in the genome of root associated Photobacterium halotolerans MELD1.</title>
        <authorList>
            <person name="Mathew D.C."/>
            <person name="Huang C.-C."/>
        </authorList>
    </citation>
    <scope>NUCLEOTIDE SEQUENCE [LARGE SCALE GENOMIC DNA]</scope>
    <source>
        <strain evidence="3 4">MELD1</strain>
    </source>
</reference>
<dbReference type="STRING" id="265726.KY46_11815"/>
<organism evidence="3 4">
    <name type="scientific">Photobacterium halotolerans</name>
    <dbReference type="NCBI Taxonomy" id="265726"/>
    <lineage>
        <taxon>Bacteria</taxon>
        <taxon>Pseudomonadati</taxon>
        <taxon>Pseudomonadota</taxon>
        <taxon>Gammaproteobacteria</taxon>
        <taxon>Vibrionales</taxon>
        <taxon>Vibrionaceae</taxon>
        <taxon>Photobacterium</taxon>
    </lineage>
</organism>
<dbReference type="AlphaFoldDB" id="A0A0F5VBS3"/>
<evidence type="ECO:0000313" key="4">
    <source>
        <dbReference type="Proteomes" id="UP000033633"/>
    </source>
</evidence>
<keyword evidence="1" id="KW-0732">Signal</keyword>
<evidence type="ECO:0000313" key="3">
    <source>
        <dbReference type="EMBL" id="KKC99610.1"/>
    </source>
</evidence>
<dbReference type="InterPro" id="IPR016087">
    <property type="entry name" value="Chalcone_isomerase"/>
</dbReference>
<name>A0A0F5VBS3_9GAMM</name>